<evidence type="ECO:0000313" key="2">
    <source>
        <dbReference type="Proteomes" id="UP000792457"/>
    </source>
</evidence>
<reference evidence="1" key="2">
    <citation type="submission" date="2017-10" db="EMBL/GenBank/DDBJ databases">
        <title>Ladona fulva Genome sequencing and assembly.</title>
        <authorList>
            <person name="Murali S."/>
            <person name="Richards S."/>
            <person name="Bandaranaike D."/>
            <person name="Bellair M."/>
            <person name="Blankenburg K."/>
            <person name="Chao H."/>
            <person name="Dinh H."/>
            <person name="Doddapaneni H."/>
            <person name="Dugan-Rocha S."/>
            <person name="Elkadiri S."/>
            <person name="Gnanaolivu R."/>
            <person name="Hernandez B."/>
            <person name="Skinner E."/>
            <person name="Javaid M."/>
            <person name="Lee S."/>
            <person name="Li M."/>
            <person name="Ming W."/>
            <person name="Munidasa M."/>
            <person name="Muniz J."/>
            <person name="Nguyen L."/>
            <person name="Hughes D."/>
            <person name="Osuji N."/>
            <person name="Pu L.-L."/>
            <person name="Puazo M."/>
            <person name="Qu C."/>
            <person name="Quiroz J."/>
            <person name="Raj R."/>
            <person name="Weissenberger G."/>
            <person name="Xin Y."/>
            <person name="Zou X."/>
            <person name="Han Y."/>
            <person name="Worley K."/>
            <person name="Muzny D."/>
            <person name="Gibbs R."/>
        </authorList>
    </citation>
    <scope>NUCLEOTIDE SEQUENCE</scope>
    <source>
        <strain evidence="1">Sampled in the wild</strain>
    </source>
</reference>
<evidence type="ECO:0000313" key="1">
    <source>
        <dbReference type="EMBL" id="KAG8228503.1"/>
    </source>
</evidence>
<sequence length="208" mass="24374">MEMNELPNLVTSYSFKEKQYIVKMTLVRKNSLELSVIDKYSAEEWRCSYDSSYIENLTHKTGNFKQFDIFVAMLKSGLLQTSECVTLDLLTLEDLENLRKRRVTVNVNGTRFASQSTQTLNSEGKLANRRYLILTYTVEFDRIHYPLPLEYVGLPNPQMLQGTIRRLEAEIEKLKSKLIYEGERIDIEMWNDRCETKIPSITIEYSMD</sequence>
<proteinExistence type="predicted"/>
<accession>A0A8K0K5X3</accession>
<organism evidence="1 2">
    <name type="scientific">Ladona fulva</name>
    <name type="common">Scarce chaser dragonfly</name>
    <name type="synonym">Libellula fulva</name>
    <dbReference type="NCBI Taxonomy" id="123851"/>
    <lineage>
        <taxon>Eukaryota</taxon>
        <taxon>Metazoa</taxon>
        <taxon>Ecdysozoa</taxon>
        <taxon>Arthropoda</taxon>
        <taxon>Hexapoda</taxon>
        <taxon>Insecta</taxon>
        <taxon>Pterygota</taxon>
        <taxon>Palaeoptera</taxon>
        <taxon>Odonata</taxon>
        <taxon>Epiprocta</taxon>
        <taxon>Anisoptera</taxon>
        <taxon>Libelluloidea</taxon>
        <taxon>Libellulidae</taxon>
        <taxon>Ladona</taxon>
    </lineage>
</organism>
<reference evidence="1" key="1">
    <citation type="submission" date="2013-04" db="EMBL/GenBank/DDBJ databases">
        <authorList>
            <person name="Qu J."/>
            <person name="Murali S.C."/>
            <person name="Bandaranaike D."/>
            <person name="Bellair M."/>
            <person name="Blankenburg K."/>
            <person name="Chao H."/>
            <person name="Dinh H."/>
            <person name="Doddapaneni H."/>
            <person name="Downs B."/>
            <person name="Dugan-Rocha S."/>
            <person name="Elkadiri S."/>
            <person name="Gnanaolivu R.D."/>
            <person name="Hernandez B."/>
            <person name="Javaid M."/>
            <person name="Jayaseelan J.C."/>
            <person name="Lee S."/>
            <person name="Li M."/>
            <person name="Ming W."/>
            <person name="Munidasa M."/>
            <person name="Muniz J."/>
            <person name="Nguyen L."/>
            <person name="Ongeri F."/>
            <person name="Osuji N."/>
            <person name="Pu L.-L."/>
            <person name="Puazo M."/>
            <person name="Qu C."/>
            <person name="Quiroz J."/>
            <person name="Raj R."/>
            <person name="Weissenberger G."/>
            <person name="Xin Y."/>
            <person name="Zou X."/>
            <person name="Han Y."/>
            <person name="Richards S."/>
            <person name="Worley K."/>
            <person name="Muzny D."/>
            <person name="Gibbs R."/>
        </authorList>
    </citation>
    <scope>NUCLEOTIDE SEQUENCE</scope>
    <source>
        <strain evidence="1">Sampled in the wild</strain>
    </source>
</reference>
<gene>
    <name evidence="1" type="ORF">J437_LFUL009368</name>
</gene>
<comment type="caution">
    <text evidence="1">The sequence shown here is derived from an EMBL/GenBank/DDBJ whole genome shotgun (WGS) entry which is preliminary data.</text>
</comment>
<dbReference type="OrthoDB" id="568137at2759"/>
<dbReference type="InterPro" id="IPR049733">
    <property type="entry name" value="CCDC61_N"/>
</dbReference>
<protein>
    <submittedName>
        <fullName evidence="1">Uncharacterized protein</fullName>
    </submittedName>
</protein>
<dbReference type="Proteomes" id="UP000792457">
    <property type="component" value="Unassembled WGS sequence"/>
</dbReference>
<name>A0A8K0K5X3_LADFU</name>
<dbReference type="CDD" id="cd22284">
    <property type="entry name" value="HD_CCDC61_N"/>
    <property type="match status" value="1"/>
</dbReference>
<dbReference type="AlphaFoldDB" id="A0A8K0K5X3"/>
<keyword evidence="2" id="KW-1185">Reference proteome</keyword>
<dbReference type="EMBL" id="KZ308374">
    <property type="protein sequence ID" value="KAG8228503.1"/>
    <property type="molecule type" value="Genomic_DNA"/>
</dbReference>